<proteinExistence type="inferred from homology"/>
<dbReference type="InterPro" id="IPR022271">
    <property type="entry name" value="Lipocalin_ApoD"/>
</dbReference>
<dbReference type="Gene3D" id="2.40.128.20">
    <property type="match status" value="1"/>
</dbReference>
<dbReference type="Pfam" id="PF08212">
    <property type="entry name" value="Lipocalin_2"/>
    <property type="match status" value="1"/>
</dbReference>
<dbReference type="RefSeq" id="WP_103984386.1">
    <property type="nucleotide sequence ID" value="NZ_FNVS01000024.1"/>
</dbReference>
<comment type="caution">
    <text evidence="4">The sequence shown here is derived from an EMBL/GenBank/DDBJ whole genome shotgun (WGS) entry which is preliminary data.</text>
</comment>
<evidence type="ECO:0000313" key="5">
    <source>
        <dbReference type="Proteomes" id="UP000236725"/>
    </source>
</evidence>
<evidence type="ECO:0000256" key="1">
    <source>
        <dbReference type="ARBA" id="ARBA00006889"/>
    </source>
</evidence>
<feature type="domain" description="Lipocalin/cytosolic fatty-acid binding" evidence="3">
    <location>
        <begin position="31"/>
        <end position="173"/>
    </location>
</feature>
<dbReference type="PIRSF" id="PIRSF036893">
    <property type="entry name" value="Lipocalin_ApoD"/>
    <property type="match status" value="1"/>
</dbReference>
<accession>A0A8G2BYZ9</accession>
<evidence type="ECO:0000313" key="4">
    <source>
        <dbReference type="EMBL" id="SEG26095.1"/>
    </source>
</evidence>
<dbReference type="AlphaFoldDB" id="A0A8G2BYZ9"/>
<dbReference type="InterPro" id="IPR022272">
    <property type="entry name" value="Lipocalin_CS"/>
</dbReference>
<dbReference type="PANTHER" id="PTHR10612">
    <property type="entry name" value="APOLIPOPROTEIN D"/>
    <property type="match status" value="1"/>
</dbReference>
<reference evidence="4 5" key="1">
    <citation type="submission" date="2016-10" db="EMBL/GenBank/DDBJ databases">
        <authorList>
            <person name="Varghese N."/>
            <person name="Submissions S."/>
        </authorList>
    </citation>
    <scope>NUCLEOTIDE SEQUENCE [LARGE SCALE GENOMIC DNA]</scope>
    <source>
        <strain evidence="4 5">DSM 29073</strain>
    </source>
</reference>
<evidence type="ECO:0000259" key="3">
    <source>
        <dbReference type="Pfam" id="PF08212"/>
    </source>
</evidence>
<protein>
    <recommendedName>
        <fullName evidence="3">Lipocalin/cytosolic fatty-acid binding domain-containing protein</fullName>
    </recommendedName>
</protein>
<dbReference type="GO" id="GO:0006950">
    <property type="term" value="P:response to stress"/>
    <property type="evidence" value="ECO:0007669"/>
    <property type="project" value="UniProtKB-ARBA"/>
</dbReference>
<dbReference type="PRINTS" id="PR01171">
    <property type="entry name" value="BCTLIPOCALIN"/>
</dbReference>
<sequence>MNLKLTIFTYILLMNTSCIQRDIDKTTIKTIDIDKYMGKWFEIARIDHRFEHNLVGVTAQYTKLPNGKIQVINSGYWNDFSGDFKTAKGVAKITNASEPGKLKVSFFLWFYAEYNIMELDSKNYSYALIGSNTSEYLWILSRTPQLPEETIRLLLNKAEQRGYDISIVKRIKQKE</sequence>
<dbReference type="InterPro" id="IPR047202">
    <property type="entry name" value="Lipocalin_Blc-like_dom"/>
</dbReference>
<organism evidence="4 5">
    <name type="scientific">Parabacteroides chinchillae</name>
    <dbReference type="NCBI Taxonomy" id="871327"/>
    <lineage>
        <taxon>Bacteria</taxon>
        <taxon>Pseudomonadati</taxon>
        <taxon>Bacteroidota</taxon>
        <taxon>Bacteroidia</taxon>
        <taxon>Bacteroidales</taxon>
        <taxon>Tannerellaceae</taxon>
        <taxon>Parabacteroides</taxon>
    </lineage>
</organism>
<dbReference type="PANTHER" id="PTHR10612:SF34">
    <property type="entry name" value="APOLIPOPROTEIN D"/>
    <property type="match status" value="1"/>
</dbReference>
<dbReference type="InterPro" id="IPR002446">
    <property type="entry name" value="Lipocalin_bac"/>
</dbReference>
<dbReference type="InterPro" id="IPR000566">
    <property type="entry name" value="Lipocln_cytosolic_FA-bd_dom"/>
</dbReference>
<evidence type="ECO:0000256" key="2">
    <source>
        <dbReference type="PIRNR" id="PIRNR036893"/>
    </source>
</evidence>
<dbReference type="SUPFAM" id="SSF50814">
    <property type="entry name" value="Lipocalins"/>
    <property type="match status" value="1"/>
</dbReference>
<keyword evidence="5" id="KW-1185">Reference proteome</keyword>
<dbReference type="Proteomes" id="UP000236725">
    <property type="component" value="Unassembled WGS sequence"/>
</dbReference>
<dbReference type="EMBL" id="FNVS01000024">
    <property type="protein sequence ID" value="SEG26095.1"/>
    <property type="molecule type" value="Genomic_DNA"/>
</dbReference>
<gene>
    <name evidence="4" type="ORF">SAMN05444001_12448</name>
</gene>
<name>A0A8G2BYZ9_9BACT</name>
<comment type="similarity">
    <text evidence="1 2">Belongs to the calycin superfamily. Lipocalin family.</text>
</comment>
<dbReference type="PROSITE" id="PS00213">
    <property type="entry name" value="LIPOCALIN"/>
    <property type="match status" value="1"/>
</dbReference>
<dbReference type="InterPro" id="IPR012674">
    <property type="entry name" value="Calycin"/>
</dbReference>
<dbReference type="CDD" id="cd19438">
    <property type="entry name" value="lipocalin_Blc-like"/>
    <property type="match status" value="1"/>
</dbReference>